<keyword evidence="7" id="KW-1185">Reference proteome</keyword>
<dbReference type="GO" id="GO:0008483">
    <property type="term" value="F:transaminase activity"/>
    <property type="evidence" value="ECO:0007669"/>
    <property type="project" value="TreeGrafter"/>
</dbReference>
<dbReference type="Gene3D" id="3.90.1150.10">
    <property type="entry name" value="Aspartate Aminotransferase, domain 1"/>
    <property type="match status" value="1"/>
</dbReference>
<dbReference type="GO" id="GO:0030170">
    <property type="term" value="F:pyridoxal phosphate binding"/>
    <property type="evidence" value="ECO:0007669"/>
    <property type="project" value="TreeGrafter"/>
</dbReference>
<dbReference type="FunFam" id="3.40.640.10:FF:000079">
    <property type="entry name" value="LPS biosynthesis protein"/>
    <property type="match status" value="1"/>
</dbReference>
<dbReference type="EMBL" id="JAAXOS010000003">
    <property type="protein sequence ID" value="NKY26011.1"/>
    <property type="molecule type" value="Genomic_DNA"/>
</dbReference>
<dbReference type="Gene3D" id="3.40.640.10">
    <property type="entry name" value="Type I PLP-dependent aspartate aminotransferase-like (Major domain)"/>
    <property type="match status" value="1"/>
</dbReference>
<dbReference type="NCBIfam" id="NF011936">
    <property type="entry name" value="PRK15407.1"/>
    <property type="match status" value="1"/>
</dbReference>
<evidence type="ECO:0000256" key="2">
    <source>
        <dbReference type="ARBA" id="ARBA00022898"/>
    </source>
</evidence>
<reference evidence="6 7" key="1">
    <citation type="submission" date="2020-04" db="EMBL/GenBank/DDBJ databases">
        <title>MicrobeNet Type strains.</title>
        <authorList>
            <person name="Nicholson A.C."/>
        </authorList>
    </citation>
    <scope>NUCLEOTIDE SEQUENCE [LARGE SCALE GENOMIC DNA]</scope>
    <source>
        <strain evidence="6 7">DSM 44956</strain>
    </source>
</reference>
<dbReference type="PANTHER" id="PTHR30244:SF34">
    <property type="entry name" value="DTDP-4-AMINO-4,6-DIDEOXYGALACTOSE TRANSAMINASE"/>
    <property type="match status" value="1"/>
</dbReference>
<dbReference type="Proteomes" id="UP000540698">
    <property type="component" value="Unassembled WGS sequence"/>
</dbReference>
<protein>
    <submittedName>
        <fullName evidence="6">Lipopolysaccharide biosynthesis protein RfbH</fullName>
    </submittedName>
</protein>
<evidence type="ECO:0000256" key="5">
    <source>
        <dbReference type="SAM" id="MobiDB-lite"/>
    </source>
</evidence>
<accession>A0A7X6L1F0</accession>
<dbReference type="CDD" id="cd00616">
    <property type="entry name" value="AHBA_syn"/>
    <property type="match status" value="1"/>
</dbReference>
<proteinExistence type="inferred from homology"/>
<organism evidence="6 7">
    <name type="scientific">Nocardia gamkensis</name>
    <dbReference type="NCBI Taxonomy" id="352869"/>
    <lineage>
        <taxon>Bacteria</taxon>
        <taxon>Bacillati</taxon>
        <taxon>Actinomycetota</taxon>
        <taxon>Actinomycetes</taxon>
        <taxon>Mycobacteriales</taxon>
        <taxon>Nocardiaceae</taxon>
        <taxon>Nocardia</taxon>
    </lineage>
</organism>
<comment type="cofactor">
    <cofactor evidence="1">
        <name>pyridoxal 5'-phosphate</name>
        <dbReference type="ChEBI" id="CHEBI:597326"/>
    </cofactor>
</comment>
<dbReference type="PANTHER" id="PTHR30244">
    <property type="entry name" value="TRANSAMINASE"/>
    <property type="match status" value="1"/>
</dbReference>
<evidence type="ECO:0000313" key="7">
    <source>
        <dbReference type="Proteomes" id="UP000540698"/>
    </source>
</evidence>
<evidence type="ECO:0000313" key="6">
    <source>
        <dbReference type="EMBL" id="NKY26011.1"/>
    </source>
</evidence>
<sequence>MFSPPAGESSTTPPTGRPREHSSGICGRCRHNPHSPTTSEISFQARTGRNRVNDREELLTIIRKFHNSQSEHHFVAGVTEIQSSGACLDDKDRGAVLEAALDMRIAAGILADRFEKEFARKMGLRKARLTNSGSSANLLAVSALTAPELGDTRLRPGDEVITAAAGFPTTVNPILQNGLKPVFVDIDSTTYNTTPEAVEAAIGPRTRAVALAHTLGNPFPVAEISALCAERGMFLIEDNCDAVGSTYQSHPTGTFGDLATVSFYPAHHLTTGEGGCVLTNDLTTARVVKSLRDWGRDCWCEPGESNRCGKRFTQQLGDLPYGYDHKYIYSHIGYNLKTTDIQAALGLSQLARLDDFCARRRHNWRRLREGLDGIDHLRLPEPTPGSDPSWFGFALTVLSDAPFGRIDIVNFLESRKIATRGLFAGNLLRHPAYSNIECRVSGSLAASDYVADNTFWVGVYPGITDEMTDYMIASVREYVSGYRRSQVRVVRTSLEDKR</sequence>
<comment type="caution">
    <text evidence="6">The sequence shown here is derived from an EMBL/GenBank/DDBJ whole genome shotgun (WGS) entry which is preliminary data.</text>
</comment>
<name>A0A7X6L1F0_9NOCA</name>
<dbReference type="InterPro" id="IPR015424">
    <property type="entry name" value="PyrdxlP-dep_Trfase"/>
</dbReference>
<evidence type="ECO:0000256" key="1">
    <source>
        <dbReference type="ARBA" id="ARBA00001933"/>
    </source>
</evidence>
<gene>
    <name evidence="6" type="primary">rfbH</name>
    <name evidence="6" type="ORF">HGB38_07225</name>
</gene>
<comment type="similarity">
    <text evidence="3 4">Belongs to the DegT/DnrJ/EryC1 family.</text>
</comment>
<evidence type="ECO:0000256" key="4">
    <source>
        <dbReference type="RuleBase" id="RU004508"/>
    </source>
</evidence>
<dbReference type="AlphaFoldDB" id="A0A7X6L1F0"/>
<keyword evidence="2 4" id="KW-0663">Pyridoxal phosphate</keyword>
<dbReference type="InterPro" id="IPR000653">
    <property type="entry name" value="DegT/StrS_aminotransferase"/>
</dbReference>
<dbReference type="GO" id="GO:0000271">
    <property type="term" value="P:polysaccharide biosynthetic process"/>
    <property type="evidence" value="ECO:0007669"/>
    <property type="project" value="TreeGrafter"/>
</dbReference>
<dbReference type="InterPro" id="IPR015422">
    <property type="entry name" value="PyrdxlP-dep_Trfase_small"/>
</dbReference>
<feature type="compositionally biased region" description="Polar residues" evidence="5">
    <location>
        <begin position="34"/>
        <end position="43"/>
    </location>
</feature>
<feature type="region of interest" description="Disordered" evidence="5">
    <location>
        <begin position="1"/>
        <end position="43"/>
    </location>
</feature>
<dbReference type="SUPFAM" id="SSF53383">
    <property type="entry name" value="PLP-dependent transferases"/>
    <property type="match status" value="1"/>
</dbReference>
<evidence type="ECO:0000256" key="3">
    <source>
        <dbReference type="ARBA" id="ARBA00037999"/>
    </source>
</evidence>
<dbReference type="Pfam" id="PF01041">
    <property type="entry name" value="DegT_DnrJ_EryC1"/>
    <property type="match status" value="1"/>
</dbReference>
<dbReference type="InterPro" id="IPR015421">
    <property type="entry name" value="PyrdxlP-dep_Trfase_major"/>
</dbReference>